<protein>
    <submittedName>
        <fullName evidence="2">Uncharacterized protein</fullName>
    </submittedName>
</protein>
<dbReference type="Proteomes" id="UP001229409">
    <property type="component" value="Unassembled WGS sequence"/>
</dbReference>
<evidence type="ECO:0000313" key="2">
    <source>
        <dbReference type="EMBL" id="MDH2332646.1"/>
    </source>
</evidence>
<dbReference type="RefSeq" id="WP_256704517.1">
    <property type="nucleotide sequence ID" value="NZ_JARVWT010000007.1"/>
</dbReference>
<evidence type="ECO:0000256" key="1">
    <source>
        <dbReference type="SAM" id="MobiDB-lite"/>
    </source>
</evidence>
<sequence>MEVGCGSTGKHPTGRACFARQLGEGRAGWADSGVLGCRISALVRHRSGSRRFAKRISDSLRPQPPGRGGSRRAGLAHRHRLESRYRAISAASATAGARAGGRRAVLAAQACVAGQAGPGVAGVCTARR</sequence>
<gene>
    <name evidence="2" type="ORF">QDS18_17490</name>
</gene>
<evidence type="ECO:0000313" key="3">
    <source>
        <dbReference type="Proteomes" id="UP001229409"/>
    </source>
</evidence>
<dbReference type="EMBL" id="JARVWT010000007">
    <property type="protein sequence ID" value="MDH2332646.1"/>
    <property type="molecule type" value="Genomic_DNA"/>
</dbReference>
<proteinExistence type="predicted"/>
<reference evidence="2" key="1">
    <citation type="submission" date="2023-04" db="EMBL/GenBank/DDBJ databases">
        <title>Uncovering the Secrets of Slow-Growing Bacteria in Tropical Savanna Soil through Cultivation and Genomic Analysis.</title>
        <authorList>
            <person name="Goncalves O.S."/>
            <person name="Santana M.F."/>
        </authorList>
    </citation>
    <scope>NUCLEOTIDE SEQUENCE</scope>
    <source>
        <strain evidence="2">ANTI</strain>
    </source>
</reference>
<accession>A0AAP4EC75</accession>
<dbReference type="AlphaFoldDB" id="A0AAP4EC75"/>
<organism evidence="2 3">
    <name type="scientific">Paenibacillus polymyxa</name>
    <name type="common">Bacillus polymyxa</name>
    <dbReference type="NCBI Taxonomy" id="1406"/>
    <lineage>
        <taxon>Bacteria</taxon>
        <taxon>Bacillati</taxon>
        <taxon>Bacillota</taxon>
        <taxon>Bacilli</taxon>
        <taxon>Bacillales</taxon>
        <taxon>Paenibacillaceae</taxon>
        <taxon>Paenibacillus</taxon>
    </lineage>
</organism>
<comment type="caution">
    <text evidence="2">The sequence shown here is derived from an EMBL/GenBank/DDBJ whole genome shotgun (WGS) entry which is preliminary data.</text>
</comment>
<name>A0AAP4EC75_PAEPO</name>
<feature type="region of interest" description="Disordered" evidence="1">
    <location>
        <begin position="52"/>
        <end position="78"/>
    </location>
</feature>